<feature type="region of interest" description="Disordered" evidence="1">
    <location>
        <begin position="86"/>
        <end position="140"/>
    </location>
</feature>
<proteinExistence type="predicted"/>
<organism evidence="3">
    <name type="scientific">Siphoviridae sp. ctoic9</name>
    <dbReference type="NCBI Taxonomy" id="2825671"/>
    <lineage>
        <taxon>Viruses</taxon>
        <taxon>Duplodnaviria</taxon>
        <taxon>Heunggongvirae</taxon>
        <taxon>Uroviricota</taxon>
        <taxon>Caudoviricetes</taxon>
    </lineage>
</organism>
<reference evidence="3" key="1">
    <citation type="journal article" date="2021" name="Proc. Natl. Acad. Sci. U.S.A.">
        <title>A Catalog of Tens of Thousands of Viruses from Human Metagenomes Reveals Hidden Associations with Chronic Diseases.</title>
        <authorList>
            <person name="Tisza M.J."/>
            <person name="Buck C.B."/>
        </authorList>
    </citation>
    <scope>NUCLEOTIDE SEQUENCE</scope>
    <source>
        <strain evidence="3">Ctoic9</strain>
    </source>
</reference>
<dbReference type="EMBL" id="BK015608">
    <property type="protein sequence ID" value="DAE15606.1"/>
    <property type="molecule type" value="Genomic_DNA"/>
</dbReference>
<accession>A0A8S5Q887</accession>
<keyword evidence="2" id="KW-0812">Transmembrane</keyword>
<feature type="transmembrane region" description="Helical" evidence="2">
    <location>
        <begin position="6"/>
        <end position="28"/>
    </location>
</feature>
<name>A0A8S5Q887_9CAUD</name>
<evidence type="ECO:0000256" key="1">
    <source>
        <dbReference type="SAM" id="MobiDB-lite"/>
    </source>
</evidence>
<keyword evidence="2" id="KW-1133">Transmembrane helix</keyword>
<sequence length="140" mass="16093">MTSTNILFLIVVSLVAYSLVATYLFWLMRHDLRHLDQRISTAKSEISTLATAYETLRSLLERNGKNQAEALSIIAEANKRIDRLEDKRTYKQKYQAPKAAPRIPRPLRGKPAKQQPYQGGDQHQINDRDRTLLTSGENER</sequence>
<protein>
    <submittedName>
        <fullName evidence="3">Uncharacterized protein</fullName>
    </submittedName>
</protein>
<evidence type="ECO:0000313" key="3">
    <source>
        <dbReference type="EMBL" id="DAE15606.1"/>
    </source>
</evidence>
<feature type="compositionally biased region" description="Basic and acidic residues" evidence="1">
    <location>
        <begin position="124"/>
        <end position="140"/>
    </location>
</feature>
<evidence type="ECO:0000256" key="2">
    <source>
        <dbReference type="SAM" id="Phobius"/>
    </source>
</evidence>
<keyword evidence="2" id="KW-0472">Membrane</keyword>